<reference evidence="2" key="2">
    <citation type="submission" date="2023-06" db="EMBL/GenBank/DDBJ databases">
        <authorList>
            <consortium name="Lawrence Berkeley National Laboratory"/>
            <person name="Haridas S."/>
            <person name="Hensen N."/>
            <person name="Bonometti L."/>
            <person name="Westerberg I."/>
            <person name="Brannstrom I.O."/>
            <person name="Guillou S."/>
            <person name="Cros-Aarteil S."/>
            <person name="Calhoun S."/>
            <person name="Kuo A."/>
            <person name="Mondo S."/>
            <person name="Pangilinan J."/>
            <person name="Riley R."/>
            <person name="Labutti K."/>
            <person name="Andreopoulos B."/>
            <person name="Lipzen A."/>
            <person name="Chen C."/>
            <person name="Yanf M."/>
            <person name="Daum C."/>
            <person name="Ng V."/>
            <person name="Clum A."/>
            <person name="Steindorff A."/>
            <person name="Ohm R."/>
            <person name="Martin F."/>
            <person name="Silar P."/>
            <person name="Natvig D."/>
            <person name="Lalanne C."/>
            <person name="Gautier V."/>
            <person name="Ament-Velasquez S.L."/>
            <person name="Kruys A."/>
            <person name="Hutchinson M.I."/>
            <person name="Powell A.J."/>
            <person name="Barry K."/>
            <person name="Miller A.N."/>
            <person name="Grigoriev I.V."/>
            <person name="Debuchy R."/>
            <person name="Gladieux P."/>
            <person name="Thoren M.H."/>
            <person name="Johannesson H."/>
        </authorList>
    </citation>
    <scope>NUCLEOTIDE SEQUENCE</scope>
    <source>
        <strain evidence="2">CBS 958.72</strain>
    </source>
</reference>
<evidence type="ECO:0000313" key="2">
    <source>
        <dbReference type="EMBL" id="KAK3375695.1"/>
    </source>
</evidence>
<name>A0AAE0KH42_9PEZI</name>
<evidence type="ECO:0000256" key="1">
    <source>
        <dbReference type="SAM" id="MobiDB-lite"/>
    </source>
</evidence>
<protein>
    <submittedName>
        <fullName evidence="2">Uncharacterized protein</fullName>
    </submittedName>
</protein>
<dbReference type="EMBL" id="JAULSN010000003">
    <property type="protein sequence ID" value="KAK3375695.1"/>
    <property type="molecule type" value="Genomic_DNA"/>
</dbReference>
<gene>
    <name evidence="2" type="ORF">B0T24DRAFT_205419</name>
</gene>
<dbReference type="AlphaFoldDB" id="A0AAE0KH42"/>
<sequence>MLSREAIVTLRAPRHIASPPPDFSPPTLSFLTAHWTVLQLTDPLQRVTTRHGTRLAPESDDAAAAKTTLSLSTSADLSTPATSAALQHAPPPAAAASNSSTEIEILAWGKEGQLSDWMVDEGDGWIGDGSGERRADWRDSYVVAYIHGSGSSSAGGEKSEKNQGQAPAIEIWNRFGPTRPLQDATLAQITAALDAVPDDGFRALAAALAGLVEGRGGDVGDLRVGDDSGHRGGVWERVTRLFR</sequence>
<comment type="caution">
    <text evidence="2">The sequence shown here is derived from an EMBL/GenBank/DDBJ whole genome shotgun (WGS) entry which is preliminary data.</text>
</comment>
<dbReference type="Proteomes" id="UP001287356">
    <property type="component" value="Unassembled WGS sequence"/>
</dbReference>
<feature type="region of interest" description="Disordered" evidence="1">
    <location>
        <begin position="81"/>
        <end position="100"/>
    </location>
</feature>
<evidence type="ECO:0000313" key="3">
    <source>
        <dbReference type="Proteomes" id="UP001287356"/>
    </source>
</evidence>
<accession>A0AAE0KH42</accession>
<organism evidence="2 3">
    <name type="scientific">Lasiosphaeria ovina</name>
    <dbReference type="NCBI Taxonomy" id="92902"/>
    <lineage>
        <taxon>Eukaryota</taxon>
        <taxon>Fungi</taxon>
        <taxon>Dikarya</taxon>
        <taxon>Ascomycota</taxon>
        <taxon>Pezizomycotina</taxon>
        <taxon>Sordariomycetes</taxon>
        <taxon>Sordariomycetidae</taxon>
        <taxon>Sordariales</taxon>
        <taxon>Lasiosphaeriaceae</taxon>
        <taxon>Lasiosphaeria</taxon>
    </lineage>
</organism>
<proteinExistence type="predicted"/>
<reference evidence="2" key="1">
    <citation type="journal article" date="2023" name="Mol. Phylogenet. Evol.">
        <title>Genome-scale phylogeny and comparative genomics of the fungal order Sordariales.</title>
        <authorList>
            <person name="Hensen N."/>
            <person name="Bonometti L."/>
            <person name="Westerberg I."/>
            <person name="Brannstrom I.O."/>
            <person name="Guillou S."/>
            <person name="Cros-Aarteil S."/>
            <person name="Calhoun S."/>
            <person name="Haridas S."/>
            <person name="Kuo A."/>
            <person name="Mondo S."/>
            <person name="Pangilinan J."/>
            <person name="Riley R."/>
            <person name="LaButti K."/>
            <person name="Andreopoulos B."/>
            <person name="Lipzen A."/>
            <person name="Chen C."/>
            <person name="Yan M."/>
            <person name="Daum C."/>
            <person name="Ng V."/>
            <person name="Clum A."/>
            <person name="Steindorff A."/>
            <person name="Ohm R.A."/>
            <person name="Martin F."/>
            <person name="Silar P."/>
            <person name="Natvig D.O."/>
            <person name="Lalanne C."/>
            <person name="Gautier V."/>
            <person name="Ament-Velasquez S.L."/>
            <person name="Kruys A."/>
            <person name="Hutchinson M.I."/>
            <person name="Powell A.J."/>
            <person name="Barry K."/>
            <person name="Miller A.N."/>
            <person name="Grigoriev I.V."/>
            <person name="Debuchy R."/>
            <person name="Gladieux P."/>
            <person name="Hiltunen Thoren M."/>
            <person name="Johannesson H."/>
        </authorList>
    </citation>
    <scope>NUCLEOTIDE SEQUENCE</scope>
    <source>
        <strain evidence="2">CBS 958.72</strain>
    </source>
</reference>
<keyword evidence="3" id="KW-1185">Reference proteome</keyword>